<evidence type="ECO:0000256" key="1">
    <source>
        <dbReference type="SAM" id="MobiDB-lite"/>
    </source>
</evidence>
<accession>A0AAU7FVF4</accession>
<organism evidence="2">
    <name type="scientific">Enterobacter cloacae complex sp. Mu1197</name>
    <dbReference type="NCBI Taxonomy" id="3152302"/>
    <lineage>
        <taxon>Bacteria</taxon>
        <taxon>Pseudomonadati</taxon>
        <taxon>Pseudomonadota</taxon>
        <taxon>Gammaproteobacteria</taxon>
        <taxon>Enterobacterales</taxon>
        <taxon>Enterobacteriaceae</taxon>
        <taxon>Enterobacter</taxon>
        <taxon>Enterobacter cloacae complex</taxon>
    </lineage>
</organism>
<reference evidence="2" key="1">
    <citation type="submission" date="2024-05" db="EMBL/GenBank/DDBJ databases">
        <title>Copy number flexibility facilitates heteroresistance to increasing antibiotic pressure and threatens the beta-lactam pipeline.</title>
        <authorList>
            <person name="Choby J.E."/>
            <person name="Weiss D.S."/>
        </authorList>
    </citation>
    <scope>NUCLEOTIDE SEQUENCE</scope>
    <source>
        <strain evidence="2">Mu1197</strain>
    </source>
</reference>
<feature type="region of interest" description="Disordered" evidence="1">
    <location>
        <begin position="107"/>
        <end position="139"/>
    </location>
</feature>
<sequence>MGLLLGLVIFTGAVVCSFSIAVSERVVVENNTLGVAPPVPVPVPGVPVSPGDQVTKNANDKIASAVDDLFDAVDKATQCSFGRACSSDDSNQESKPNVAGNMTDEEKAEYGGAGSGSPTPPENDHEKQESKPVNKLNQKQESAIKKIDNTIKNALKDHDITGTLKDMDGNPVPKESGGYWDHMQEMQNTLRGLRNHADTLKNVNNPEAQAAYGRATDAINKIESALKGHGI</sequence>
<evidence type="ECO:0000313" key="2">
    <source>
        <dbReference type="EMBL" id="XBM30593.1"/>
    </source>
</evidence>
<feature type="compositionally biased region" description="Basic and acidic residues" evidence="1">
    <location>
        <begin position="122"/>
        <end position="132"/>
    </location>
</feature>
<dbReference type="CDD" id="cd20700">
    <property type="entry name" value="CdiA-CT_Ec_tRNase"/>
    <property type="match status" value="1"/>
</dbReference>
<proteinExistence type="predicted"/>
<dbReference type="EMBL" id="CP157375">
    <property type="protein sequence ID" value="XBM30593.1"/>
    <property type="molecule type" value="Genomic_DNA"/>
</dbReference>
<name>A0AAU7FVF4_9ENTR</name>
<gene>
    <name evidence="2" type="ORF">ABFV38_00280</name>
</gene>
<dbReference type="RefSeq" id="WP_248222735.1">
    <property type="nucleotide sequence ID" value="NZ_CP157375.1"/>
</dbReference>
<protein>
    <submittedName>
        <fullName evidence="2">Polymorphic toxin type 28 domain-containing protein</fullName>
    </submittedName>
</protein>
<dbReference type="AlphaFoldDB" id="A0AAU7FVF4"/>